<keyword evidence="1" id="KW-0732">Signal</keyword>
<dbReference type="RefSeq" id="WP_131801702.1">
    <property type="nucleotide sequence ID" value="NZ_FNIR01000005.1"/>
</dbReference>
<feature type="chain" id="PRO_5011684509" description="DUF4440 domain-containing protein" evidence="1">
    <location>
        <begin position="35"/>
        <end position="161"/>
    </location>
</feature>
<gene>
    <name evidence="2" type="ORF">SAMN05660199_01760</name>
</gene>
<dbReference type="Proteomes" id="UP000199088">
    <property type="component" value="Unassembled WGS sequence"/>
</dbReference>
<reference evidence="3" key="1">
    <citation type="submission" date="2016-10" db="EMBL/GenBank/DDBJ databases">
        <authorList>
            <person name="Varghese N."/>
            <person name="Submissions S."/>
        </authorList>
    </citation>
    <scope>NUCLEOTIDE SEQUENCE [LARGE SCALE GENOMIC DNA]</scope>
    <source>
        <strain evidence="3">DSM 45843</strain>
    </source>
</reference>
<keyword evidence="3" id="KW-1185">Reference proteome</keyword>
<evidence type="ECO:0000256" key="1">
    <source>
        <dbReference type="SAM" id="SignalP"/>
    </source>
</evidence>
<evidence type="ECO:0000313" key="2">
    <source>
        <dbReference type="EMBL" id="SDO34414.1"/>
    </source>
</evidence>
<dbReference type="AlphaFoldDB" id="A0A1H0ISJ0"/>
<sequence>MARIPAGPRGRLAAAAAAVLVLALALGLTMNAVANTTVPGEPTPAMTPDEAALTALVTDYWTAMANNDIDALTPLLCEDDRADALEVADPDATPADPPVQVDVEVTAIRIVEPYAAITNSTNLGTRTGEAYAQRFDAQWLLCSDAAFLMPGADGVPATPTN</sequence>
<dbReference type="SUPFAM" id="SSF54427">
    <property type="entry name" value="NTF2-like"/>
    <property type="match status" value="1"/>
</dbReference>
<proteinExistence type="predicted"/>
<dbReference type="EMBL" id="FNIR01000005">
    <property type="protein sequence ID" value="SDO34414.1"/>
    <property type="molecule type" value="Genomic_DNA"/>
</dbReference>
<name>A0A1H0ISJ0_9ACTN</name>
<feature type="signal peptide" evidence="1">
    <location>
        <begin position="1"/>
        <end position="34"/>
    </location>
</feature>
<dbReference type="InterPro" id="IPR032710">
    <property type="entry name" value="NTF2-like_dom_sf"/>
</dbReference>
<organism evidence="2 3">
    <name type="scientific">Klenkia soli</name>
    <dbReference type="NCBI Taxonomy" id="1052260"/>
    <lineage>
        <taxon>Bacteria</taxon>
        <taxon>Bacillati</taxon>
        <taxon>Actinomycetota</taxon>
        <taxon>Actinomycetes</taxon>
        <taxon>Geodermatophilales</taxon>
        <taxon>Geodermatophilaceae</taxon>
        <taxon>Klenkia</taxon>
    </lineage>
</organism>
<protein>
    <recommendedName>
        <fullName evidence="4">DUF4440 domain-containing protein</fullName>
    </recommendedName>
</protein>
<evidence type="ECO:0000313" key="3">
    <source>
        <dbReference type="Proteomes" id="UP000199088"/>
    </source>
</evidence>
<accession>A0A1H0ISJ0</accession>
<evidence type="ECO:0008006" key="4">
    <source>
        <dbReference type="Google" id="ProtNLM"/>
    </source>
</evidence>
<dbReference type="STRING" id="1052260.SAMN05660199_01760"/>